<reference evidence="1" key="1">
    <citation type="submission" date="2023-04" db="EMBL/GenBank/DDBJ databases">
        <title>A chromosome-level genome assembly of the parasitoid wasp Eretmocerus hayati.</title>
        <authorList>
            <person name="Zhong Y."/>
            <person name="Liu S."/>
            <person name="Liu Y."/>
        </authorList>
    </citation>
    <scope>NUCLEOTIDE SEQUENCE</scope>
    <source>
        <strain evidence="1">ZJU_SS_LIU_2023</strain>
    </source>
</reference>
<dbReference type="Proteomes" id="UP001239111">
    <property type="component" value="Chromosome 2"/>
</dbReference>
<proteinExistence type="predicted"/>
<name>A0ACC2P7R9_9HYME</name>
<keyword evidence="2" id="KW-1185">Reference proteome</keyword>
<organism evidence="1 2">
    <name type="scientific">Eretmocerus hayati</name>
    <dbReference type="NCBI Taxonomy" id="131215"/>
    <lineage>
        <taxon>Eukaryota</taxon>
        <taxon>Metazoa</taxon>
        <taxon>Ecdysozoa</taxon>
        <taxon>Arthropoda</taxon>
        <taxon>Hexapoda</taxon>
        <taxon>Insecta</taxon>
        <taxon>Pterygota</taxon>
        <taxon>Neoptera</taxon>
        <taxon>Endopterygota</taxon>
        <taxon>Hymenoptera</taxon>
        <taxon>Apocrita</taxon>
        <taxon>Proctotrupomorpha</taxon>
        <taxon>Chalcidoidea</taxon>
        <taxon>Aphelinidae</taxon>
        <taxon>Aphelininae</taxon>
        <taxon>Eretmocerus</taxon>
    </lineage>
</organism>
<comment type="caution">
    <text evidence="1">The sequence shown here is derived from an EMBL/GenBank/DDBJ whole genome shotgun (WGS) entry which is preliminary data.</text>
</comment>
<evidence type="ECO:0000313" key="2">
    <source>
        <dbReference type="Proteomes" id="UP001239111"/>
    </source>
</evidence>
<protein>
    <submittedName>
        <fullName evidence="1">Uncharacterized protein</fullName>
    </submittedName>
</protein>
<sequence>MRQEHGRSPDYQATRGKIKCLVAPFKSTTPGWRYFNTPIANATKINKNNARRWTKQREQLGYTDDIIITGNSPHGADLVHNDEHDAPHREENAAVPAKLENPTSPVSIRIEPAEVFMKYGIRITLTIAEGIKTQGCMSRATVSIFTSPSRVCSICKMCQDATNPCLCSPAPGTRRWLSGAPGGWWPTFNEARSSDDDGPSYSPPYSPIDGRRREPLLIEIDSSDDEPDPAIEVVEILSSDDELPTQPPPLKKRRVELMASFESSSPTAAPIDPSQPGPVPQPGESPHSSLPQEVLHSSSTMLSHGSSNKPLHLIEHREDDLDICSTTALASSSTSAYSSGGSSGDEETDDTALRSSQGRSQQQDTILRSTQEGILLQTTDVPPPGQQVPQAAAGARKSQRRSRAERNARNAKWPCSLQAQLASSEFALLELDSDSDDEQCTSEVSCASEMIFSLAEYDRLVAVFRATRDPDDGELLYNYVGDAVKRRRRALHLQKWRRGKKEEELRQLRAELRAANELVDDLQETFGPAAPLEPQPGPSGISKPVEKKAPKKKKSATKKCETITSSHATSVTQPEKVPRINQVPTQSSLPTSTQHPGMPSTPGTWTYPTWMHPATPMTSTTSNAPSTTASNDMFSSAFTATPVVGLVPVVVTGRITQTRQIDFMALLDDLPSMASPMQPLRQQHLAHTASSHCDSAALRTPAPMHIWPATPTPWTETTR</sequence>
<accession>A0ACC2P7R9</accession>
<evidence type="ECO:0000313" key="1">
    <source>
        <dbReference type="EMBL" id="KAJ8679460.1"/>
    </source>
</evidence>
<dbReference type="EMBL" id="CM056742">
    <property type="protein sequence ID" value="KAJ8679460.1"/>
    <property type="molecule type" value="Genomic_DNA"/>
</dbReference>
<gene>
    <name evidence="1" type="ORF">QAD02_015247</name>
</gene>